<gene>
    <name evidence="1" type="ORF">ILUMI_04350</name>
</gene>
<dbReference type="SUPFAM" id="SSF53098">
    <property type="entry name" value="Ribonuclease H-like"/>
    <property type="match status" value="1"/>
</dbReference>
<evidence type="ECO:0000313" key="2">
    <source>
        <dbReference type="Proteomes" id="UP000801492"/>
    </source>
</evidence>
<dbReference type="OrthoDB" id="6774129at2759"/>
<protein>
    <submittedName>
        <fullName evidence="1">Uncharacterized protein</fullName>
    </submittedName>
</protein>
<reference evidence="1" key="1">
    <citation type="submission" date="2019-08" db="EMBL/GenBank/DDBJ databases">
        <title>The genome of the North American firefly Photinus pyralis.</title>
        <authorList>
            <consortium name="Photinus pyralis genome working group"/>
            <person name="Fallon T.R."/>
            <person name="Sander Lower S.E."/>
            <person name="Weng J.-K."/>
        </authorList>
    </citation>
    <scope>NUCLEOTIDE SEQUENCE</scope>
    <source>
        <strain evidence="1">TRF0915ILg1</strain>
        <tissue evidence="1">Whole body</tissue>
    </source>
</reference>
<keyword evidence="2" id="KW-1185">Reference proteome</keyword>
<dbReference type="InterPro" id="IPR012337">
    <property type="entry name" value="RNaseH-like_sf"/>
</dbReference>
<comment type="caution">
    <text evidence="1">The sequence shown here is derived from an EMBL/GenBank/DDBJ whole genome shotgun (WGS) entry which is preliminary data.</text>
</comment>
<accession>A0A8K0D9V8</accession>
<proteinExistence type="predicted"/>
<dbReference type="Proteomes" id="UP000801492">
    <property type="component" value="Unassembled WGS sequence"/>
</dbReference>
<sequence>MSSGRDICIDGRHNIVARQISSWAKIHDDAHIFCLVCQKVIKDQSDFCKIEQHAEGKHHMHQVNTKLNLIQLKLYAPGTSSSADLHLESFFIGHATAEILSDHILKSINNSGLTLNKLLMLSADGPNVNKKVFRLINEKVKEVRNKELIDIGSCNIHVMHNAFRKGLQKVGNECAEFVISVFYFFNDWPARREDYAAIQTKMGITNHNFLKHVPTRWLTIEPAITRILEQFESLKYYVLNYLPKHAAKTTLNSSHYLQMKLFLKKADCKATLQYVKDFSQIFSKFTAFFQREEPLIHLMFDQLKEILMSMFIKICKQEIIIDFSKLDINKIFASENLLDLKNIDLGDTTKELIRNLPEKDQLQFLSKVKDSLITSATYIVYQIPLIQSTLRYLSVLNPRNVKNNNANRYLRKCLEILPYEVDITTVLDEFKLFKLEDLDFSKSSSSFWFEIDIQDSEGNPKYKTLLGVVKNLLTLSHGNASVEQGFSLSGHILP</sequence>
<dbReference type="PANTHER" id="PTHR37162">
    <property type="entry name" value="HAT FAMILY DIMERISATION DOMAINCONTAINING PROTEIN-RELATED"/>
    <property type="match status" value="1"/>
</dbReference>
<organism evidence="1 2">
    <name type="scientific">Ignelater luminosus</name>
    <name type="common">Cucubano</name>
    <name type="synonym">Pyrophorus luminosus</name>
    <dbReference type="NCBI Taxonomy" id="2038154"/>
    <lineage>
        <taxon>Eukaryota</taxon>
        <taxon>Metazoa</taxon>
        <taxon>Ecdysozoa</taxon>
        <taxon>Arthropoda</taxon>
        <taxon>Hexapoda</taxon>
        <taxon>Insecta</taxon>
        <taxon>Pterygota</taxon>
        <taxon>Neoptera</taxon>
        <taxon>Endopterygota</taxon>
        <taxon>Coleoptera</taxon>
        <taxon>Polyphaga</taxon>
        <taxon>Elateriformia</taxon>
        <taxon>Elateroidea</taxon>
        <taxon>Elateridae</taxon>
        <taxon>Agrypninae</taxon>
        <taxon>Pyrophorini</taxon>
        <taxon>Ignelater</taxon>
    </lineage>
</organism>
<dbReference type="AlphaFoldDB" id="A0A8K0D9V8"/>
<dbReference type="EMBL" id="VTPC01001479">
    <property type="protein sequence ID" value="KAF2901839.1"/>
    <property type="molecule type" value="Genomic_DNA"/>
</dbReference>
<dbReference type="PANTHER" id="PTHR37162:SF11">
    <property type="match status" value="1"/>
</dbReference>
<evidence type="ECO:0000313" key="1">
    <source>
        <dbReference type="EMBL" id="KAF2901839.1"/>
    </source>
</evidence>
<name>A0A8K0D9V8_IGNLU</name>